<dbReference type="InterPro" id="IPR041698">
    <property type="entry name" value="Methyltransf_25"/>
</dbReference>
<dbReference type="InterPro" id="IPR029063">
    <property type="entry name" value="SAM-dependent_MTases_sf"/>
</dbReference>
<feature type="region of interest" description="Disordered" evidence="1">
    <location>
        <begin position="189"/>
        <end position="216"/>
    </location>
</feature>
<dbReference type="PANTHER" id="PTHR12843:SF5">
    <property type="entry name" value="EEF1A LYSINE METHYLTRANSFERASE 2"/>
    <property type="match status" value="1"/>
</dbReference>
<name>A0A849L5N7_9RHOB</name>
<dbReference type="AlphaFoldDB" id="A0A849L5N7"/>
<proteinExistence type="predicted"/>
<dbReference type="EMBL" id="JABFBC010000002">
    <property type="protein sequence ID" value="NNU81676.1"/>
    <property type="molecule type" value="Genomic_DNA"/>
</dbReference>
<dbReference type="SUPFAM" id="SSF53335">
    <property type="entry name" value="S-adenosyl-L-methionine-dependent methyltransferases"/>
    <property type="match status" value="1"/>
</dbReference>
<keyword evidence="3" id="KW-0489">Methyltransferase</keyword>
<dbReference type="CDD" id="cd02440">
    <property type="entry name" value="AdoMet_MTases"/>
    <property type="match status" value="1"/>
</dbReference>
<dbReference type="Pfam" id="PF13649">
    <property type="entry name" value="Methyltransf_25"/>
    <property type="match status" value="1"/>
</dbReference>
<keyword evidence="3" id="KW-0808">Transferase</keyword>
<dbReference type="GO" id="GO:0008168">
    <property type="term" value="F:methyltransferase activity"/>
    <property type="evidence" value="ECO:0007669"/>
    <property type="project" value="UniProtKB-KW"/>
</dbReference>
<sequence length="216" mass="24206">MSDDRKMDLSQHWDKAYRARNEDALTWFENMPEASLRLVRDHLPEGGALIDVGAGASRLVDHLLADGHAALTLLDLSAEALAITKARLGAKAGQVSFVTADVREWAPDRTYDLWHDRAVFHFLTEPADQKRYLETLDETLRPGGIAIIATFGLTGPERCSDLPVQRYSPETLAGRVEELMPGMMTLVQSEHQTHRTPKGNTQSFQISVFRKKETRP</sequence>
<evidence type="ECO:0000259" key="2">
    <source>
        <dbReference type="Pfam" id="PF13649"/>
    </source>
</evidence>
<evidence type="ECO:0000313" key="3">
    <source>
        <dbReference type="EMBL" id="NNU81676.1"/>
    </source>
</evidence>
<organism evidence="3 4">
    <name type="scientific">Halovulum dunhuangense</name>
    <dbReference type="NCBI Taxonomy" id="1505036"/>
    <lineage>
        <taxon>Bacteria</taxon>
        <taxon>Pseudomonadati</taxon>
        <taxon>Pseudomonadota</taxon>
        <taxon>Alphaproteobacteria</taxon>
        <taxon>Rhodobacterales</taxon>
        <taxon>Paracoccaceae</taxon>
        <taxon>Halovulum</taxon>
    </lineage>
</organism>
<protein>
    <submittedName>
        <fullName evidence="3">Class I SAM-dependent methyltransferase</fullName>
    </submittedName>
</protein>
<dbReference type="PANTHER" id="PTHR12843">
    <property type="entry name" value="PROTEIN-LYSINE N-METHYLTRANSFERASE METTL10"/>
    <property type="match status" value="1"/>
</dbReference>
<dbReference type="GO" id="GO:0032259">
    <property type="term" value="P:methylation"/>
    <property type="evidence" value="ECO:0007669"/>
    <property type="project" value="UniProtKB-KW"/>
</dbReference>
<evidence type="ECO:0000256" key="1">
    <source>
        <dbReference type="SAM" id="MobiDB-lite"/>
    </source>
</evidence>
<keyword evidence="4" id="KW-1185">Reference proteome</keyword>
<dbReference type="Proteomes" id="UP000572377">
    <property type="component" value="Unassembled WGS sequence"/>
</dbReference>
<gene>
    <name evidence="3" type="ORF">HMH01_14645</name>
</gene>
<comment type="caution">
    <text evidence="3">The sequence shown here is derived from an EMBL/GenBank/DDBJ whole genome shotgun (WGS) entry which is preliminary data.</text>
</comment>
<evidence type="ECO:0000313" key="4">
    <source>
        <dbReference type="Proteomes" id="UP000572377"/>
    </source>
</evidence>
<accession>A0A849L5N7</accession>
<dbReference type="Gene3D" id="3.40.50.150">
    <property type="entry name" value="Vaccinia Virus protein VP39"/>
    <property type="match status" value="1"/>
</dbReference>
<reference evidence="3 4" key="1">
    <citation type="submission" date="2020-05" db="EMBL/GenBank/DDBJ databases">
        <title>Gimesia benthica sp. nov., a novel planctomycete isolated from a deep-sea water sample of the Northwest Indian Ocean.</title>
        <authorList>
            <person name="Wang J."/>
            <person name="Ruan C."/>
            <person name="Song L."/>
            <person name="Zhu Y."/>
            <person name="Li A."/>
            <person name="Zheng X."/>
            <person name="Wang L."/>
            <person name="Lu Z."/>
            <person name="Huang Y."/>
            <person name="Du W."/>
            <person name="Zhou Y."/>
            <person name="Huang L."/>
            <person name="Dai X."/>
        </authorList>
    </citation>
    <scope>NUCLEOTIDE SEQUENCE [LARGE SCALE GENOMIC DNA]</scope>
    <source>
        <strain evidence="3 4">YYQ-30</strain>
    </source>
</reference>
<feature type="domain" description="Methyltransferase" evidence="2">
    <location>
        <begin position="50"/>
        <end position="144"/>
    </location>
</feature>